<dbReference type="RefSeq" id="WP_207986872.1">
    <property type="nucleotide sequence ID" value="NZ_CP071794.1"/>
</dbReference>
<evidence type="ECO:0000313" key="3">
    <source>
        <dbReference type="Proteomes" id="UP000663923"/>
    </source>
</evidence>
<dbReference type="NCBIfam" id="TIGR04433">
    <property type="entry name" value="UrcA_uranyl"/>
    <property type="match status" value="1"/>
</dbReference>
<feature type="chain" id="PRO_5046484391" evidence="1">
    <location>
        <begin position="30"/>
        <end position="118"/>
    </location>
</feature>
<organism evidence="2 3">
    <name type="scientific">Parasphingorhabdus cellanae</name>
    <dbReference type="NCBI Taxonomy" id="2806553"/>
    <lineage>
        <taxon>Bacteria</taxon>
        <taxon>Pseudomonadati</taxon>
        <taxon>Pseudomonadota</taxon>
        <taxon>Alphaproteobacteria</taxon>
        <taxon>Sphingomonadales</taxon>
        <taxon>Sphingomonadaceae</taxon>
        <taxon>Parasphingorhabdus</taxon>
    </lineage>
</organism>
<keyword evidence="1" id="KW-0732">Signal</keyword>
<dbReference type="EMBL" id="CP071794">
    <property type="protein sequence ID" value="QTD55045.1"/>
    <property type="molecule type" value="Genomic_DNA"/>
</dbReference>
<gene>
    <name evidence="2" type="ORF">J4G78_12510</name>
</gene>
<sequence>MKNSILSKGLCAAAAIAVTVTGFSASASAQGRITKSVEVSYADLDLTSANGQETLDGRIKGAVRKVCGSYNSKSLRDMADHSGCVKEAKMSAKRAKVSLIARAEAGTLGSSTVTIGGR</sequence>
<dbReference type="InterPro" id="IPR015813">
    <property type="entry name" value="Pyrv/PenolPyrv_kinase-like_dom"/>
</dbReference>
<proteinExistence type="predicted"/>
<feature type="signal peptide" evidence="1">
    <location>
        <begin position="1"/>
        <end position="29"/>
    </location>
</feature>
<protein>
    <submittedName>
        <fullName evidence="2">UrcA family protein</fullName>
    </submittedName>
</protein>
<dbReference type="Proteomes" id="UP000663923">
    <property type="component" value="Chromosome"/>
</dbReference>
<evidence type="ECO:0000313" key="2">
    <source>
        <dbReference type="EMBL" id="QTD55045.1"/>
    </source>
</evidence>
<name>A0ABX7T0I4_9SPHN</name>
<dbReference type="SUPFAM" id="SSF51621">
    <property type="entry name" value="Phosphoenolpyruvate/pyruvate domain"/>
    <property type="match status" value="1"/>
</dbReference>
<dbReference type="InterPro" id="IPR030972">
    <property type="entry name" value="UrcA_uranyl"/>
</dbReference>
<accession>A0ABX7T0I4</accession>
<keyword evidence="3" id="KW-1185">Reference proteome</keyword>
<evidence type="ECO:0000256" key="1">
    <source>
        <dbReference type="SAM" id="SignalP"/>
    </source>
</evidence>
<reference evidence="2 3" key="1">
    <citation type="submission" date="2021-03" db="EMBL/GenBank/DDBJ databases">
        <title>Complete genome of Parasphingorhabdus_sp.JHSY0214.</title>
        <authorList>
            <person name="Yoo J.H."/>
            <person name="Bae J.W."/>
        </authorList>
    </citation>
    <scope>NUCLEOTIDE SEQUENCE [LARGE SCALE GENOMIC DNA]</scope>
    <source>
        <strain evidence="2 3">JHSY0214</strain>
    </source>
</reference>